<dbReference type="MEROPS" id="T03.014"/>
<dbReference type="OrthoDB" id="9781342at2"/>
<dbReference type="eggNOG" id="COG0405">
    <property type="taxonomic scope" value="Bacteria"/>
</dbReference>
<keyword evidence="3" id="KW-1185">Reference proteome</keyword>
<dbReference type="EMBL" id="AFNU02000002">
    <property type="protein sequence ID" value="ERJ13151.1"/>
    <property type="molecule type" value="Genomic_DNA"/>
</dbReference>
<dbReference type="Pfam" id="PF01019">
    <property type="entry name" value="G_glu_transpept"/>
    <property type="match status" value="1"/>
</dbReference>
<dbReference type="InParanoid" id="U2EEM6"/>
<dbReference type="SUPFAM" id="SSF56235">
    <property type="entry name" value="N-terminal nucleophile aminohydrolases (Ntn hydrolases)"/>
    <property type="match status" value="1"/>
</dbReference>
<dbReference type="PANTHER" id="PTHR43881:SF1">
    <property type="entry name" value="GAMMA-GLUTAMYLTRANSPEPTIDASE (AFU_ORTHOLOGUE AFUA_4G13580)"/>
    <property type="match status" value="1"/>
</dbReference>
<dbReference type="Proteomes" id="UP000005707">
    <property type="component" value="Unassembled WGS sequence"/>
</dbReference>
<name>U2EEM6_9MOLU</name>
<dbReference type="AlphaFoldDB" id="U2EEM6"/>
<dbReference type="RefSeq" id="WP_008826839.1">
    <property type="nucleotide sequence ID" value="NZ_AFNU02000002.1"/>
</dbReference>
<evidence type="ECO:0000313" key="3">
    <source>
        <dbReference type="Proteomes" id="UP000005707"/>
    </source>
</evidence>
<dbReference type="EC" id="2.3.2.2" evidence="2"/>
<dbReference type="InterPro" id="IPR052896">
    <property type="entry name" value="GGT-like_enzyme"/>
</dbReference>
<comment type="caution">
    <text evidence="2">The sequence shown here is derived from an EMBL/GenBank/DDBJ whole genome shotgun (WGS) entry which is preliminary data.</text>
</comment>
<keyword evidence="1" id="KW-0812">Transmembrane</keyword>
<evidence type="ECO:0000313" key="2">
    <source>
        <dbReference type="EMBL" id="ERJ13151.1"/>
    </source>
</evidence>
<reference evidence="2 3" key="2">
    <citation type="journal article" date="2013" name="PLoS ONE">
        <title>INDIGO - INtegrated Data Warehouse of MIcrobial GenOmes with Examples from the Red Sea Extremophiles.</title>
        <authorList>
            <person name="Alam I."/>
            <person name="Antunes A."/>
            <person name="Kamau A.A."/>
            <person name="Ba Alawi W."/>
            <person name="Kalkatawi M."/>
            <person name="Stingl U."/>
            <person name="Bajic V.B."/>
        </authorList>
    </citation>
    <scope>NUCLEOTIDE SEQUENCE [LARGE SCALE GENOMIC DNA]</scope>
    <source>
        <strain evidence="2 3">SSD-17B</strain>
    </source>
</reference>
<evidence type="ECO:0000256" key="1">
    <source>
        <dbReference type="SAM" id="Phobius"/>
    </source>
</evidence>
<dbReference type="PRINTS" id="PR01210">
    <property type="entry name" value="GGTRANSPTASE"/>
</dbReference>
<dbReference type="InterPro" id="IPR029055">
    <property type="entry name" value="Ntn_hydrolases_N"/>
</dbReference>
<dbReference type="Gene3D" id="1.10.246.130">
    <property type="match status" value="1"/>
</dbReference>
<protein>
    <submittedName>
        <fullName evidence="2">Gamma-glutamyltransferase Amino acid transport protein</fullName>
        <ecNumber evidence="2">2.3.2.2</ecNumber>
    </submittedName>
</protein>
<keyword evidence="2" id="KW-0012">Acyltransferase</keyword>
<dbReference type="InterPro" id="IPR043138">
    <property type="entry name" value="GGT_lsub"/>
</dbReference>
<keyword evidence="2" id="KW-0808">Transferase</keyword>
<feature type="transmembrane region" description="Helical" evidence="1">
    <location>
        <begin position="7"/>
        <end position="29"/>
    </location>
</feature>
<keyword evidence="1" id="KW-1133">Transmembrane helix</keyword>
<dbReference type="InterPro" id="IPR043137">
    <property type="entry name" value="GGT_ssub_C"/>
</dbReference>
<dbReference type="STRING" id="1033810.HLPCO_000770"/>
<keyword evidence="1" id="KW-0472">Membrane</keyword>
<accession>U2EEM6</accession>
<dbReference type="GO" id="GO:0103068">
    <property type="term" value="F:leukotriene C4 gamma-glutamyl transferase activity"/>
    <property type="evidence" value="ECO:0007669"/>
    <property type="project" value="UniProtKB-EC"/>
</dbReference>
<dbReference type="PANTHER" id="PTHR43881">
    <property type="entry name" value="GAMMA-GLUTAMYLTRANSPEPTIDASE (AFU_ORTHOLOGUE AFUA_4G13580)"/>
    <property type="match status" value="1"/>
</dbReference>
<organism evidence="2 3">
    <name type="scientific">Haloplasma contractile SSD-17B</name>
    <dbReference type="NCBI Taxonomy" id="1033810"/>
    <lineage>
        <taxon>Bacteria</taxon>
        <taxon>Bacillati</taxon>
        <taxon>Mycoplasmatota</taxon>
        <taxon>Mollicutes</taxon>
        <taxon>Haloplasmatales</taxon>
        <taxon>Haloplasmataceae</taxon>
        <taxon>Haloplasma</taxon>
    </lineage>
</organism>
<dbReference type="Gene3D" id="3.60.20.40">
    <property type="match status" value="1"/>
</dbReference>
<gene>
    <name evidence="2" type="ORF">HLPCO_000770</name>
</gene>
<proteinExistence type="predicted"/>
<reference evidence="2 3" key="1">
    <citation type="journal article" date="2011" name="J. Bacteriol.">
        <title>Genome sequence of Haloplasma contractile, an unusual contractile bacterium from a deep-sea anoxic brine lake.</title>
        <authorList>
            <person name="Antunes A."/>
            <person name="Alam I."/>
            <person name="El Dorry H."/>
            <person name="Siam R."/>
            <person name="Robertson A."/>
            <person name="Bajic V.B."/>
            <person name="Stingl U."/>
        </authorList>
    </citation>
    <scope>NUCLEOTIDE SEQUENCE [LARGE SCALE GENOMIC DNA]</scope>
    <source>
        <strain evidence="2 3">SSD-17B</strain>
    </source>
</reference>
<sequence>MKRLGKILKFTGIGLISITLILVIIYLFLPKGPRDLMEFNDPYQVERASVTSDNYMASTGTPWATEAAMEIMENGGNAFDAAAASLLVLNVTYGEAASFPSVSPLLIYDAKTGAVRSYSGVGTAPEEATIELFKSEGHDTVPKLNILAQLLPASPDTIITLLKEYGTMSFSEISAPAIKIAKEGFPVHSMMMNDLSFSLIERLGMSIIMPYNGEVYLDGQWWRPLHYKDRFTLPDLAGTFEAMSLAEQVALDNGKDREGGLQAVRDYFYKGELADKIIEFHEDEGGLFTKEDLANYQGKWEEPLSGEFNEYTIYSNDTWTQGAVVPMVLQMLEGYDLKSMGHNSKEYMHTVLQAIELTMADREAYFADPDFVEVPIDGLLSKEYAEKRREQMTPNKAFKKMPEPGNPFLFDELSDTNRIITTVNHDQYINRSNGEDLRIGKDTSYLTIVDKEGNAVSLTPSDFPESPMVPGTGLTLGIRMTQFRLDEEHVNSLEPGKRPRITPNPSMVFKNGEFYMSFGTPGGDMQTQAMVQVFLNHVVFGMDIQDAIEAPRFRSLNWPDSFAPHDYNPGTIQLEQPLYDRFKDDMESYGYKTLEKEHWGIRLGGVCAIIKDQETGTLIGGADPREESWAAGR</sequence>